<dbReference type="Proteomes" id="UP000824280">
    <property type="component" value="Chromosome"/>
</dbReference>
<evidence type="ECO:0000259" key="2">
    <source>
        <dbReference type="Pfam" id="PF12804"/>
    </source>
</evidence>
<proteinExistence type="predicted"/>
<organism evidence="3 4">
    <name type="scientific">Qipengyuania psychrotolerans</name>
    <dbReference type="NCBI Taxonomy" id="2867238"/>
    <lineage>
        <taxon>Bacteria</taxon>
        <taxon>Pseudomonadati</taxon>
        <taxon>Pseudomonadota</taxon>
        <taxon>Alphaproteobacteria</taxon>
        <taxon>Sphingomonadales</taxon>
        <taxon>Erythrobacteraceae</taxon>
        <taxon>Qipengyuania</taxon>
    </lineage>
</organism>
<dbReference type="Gene3D" id="3.90.550.10">
    <property type="entry name" value="Spore Coat Polysaccharide Biosynthesis Protein SpsA, Chain A"/>
    <property type="match status" value="1"/>
</dbReference>
<dbReference type="PANTHER" id="PTHR43777:SF1">
    <property type="entry name" value="MOLYBDENUM COFACTOR CYTIDYLYLTRANSFERASE"/>
    <property type="match status" value="1"/>
</dbReference>
<dbReference type="Pfam" id="PF12804">
    <property type="entry name" value="NTP_transf_3"/>
    <property type="match status" value="1"/>
</dbReference>
<accession>A0ABX8ZEI6</accession>
<sequence>MTRFDPAIALILLAAGRSERFGGEKLVTPFRGKPLWEWAAEAAENSGFQNLYLVTGEHTSIAASDRWRKVINPDAAKGMGTSIAAGVAAADAHERVVIALADMPLVTSDHLRALAHGTGAVFTRQQDGKAGCPAGFGRENFAALRRLTGDEGARVAIPENASILQPDDPVMLFDVDMQEDLHTRF</sequence>
<keyword evidence="1" id="KW-0460">Magnesium</keyword>
<dbReference type="CDD" id="cd04182">
    <property type="entry name" value="GT_2_like_f"/>
    <property type="match status" value="1"/>
</dbReference>
<evidence type="ECO:0000256" key="1">
    <source>
        <dbReference type="ARBA" id="ARBA00022842"/>
    </source>
</evidence>
<keyword evidence="4" id="KW-1185">Reference proteome</keyword>
<dbReference type="EMBL" id="CP081297">
    <property type="protein sequence ID" value="QZD87420.1"/>
    <property type="molecule type" value="Genomic_DNA"/>
</dbReference>
<evidence type="ECO:0000313" key="3">
    <source>
        <dbReference type="EMBL" id="QZD87420.1"/>
    </source>
</evidence>
<feature type="domain" description="MobA-like NTP transferase" evidence="2">
    <location>
        <begin position="11"/>
        <end position="157"/>
    </location>
</feature>
<evidence type="ECO:0000313" key="4">
    <source>
        <dbReference type="Proteomes" id="UP000824280"/>
    </source>
</evidence>
<dbReference type="InterPro" id="IPR029044">
    <property type="entry name" value="Nucleotide-diphossugar_trans"/>
</dbReference>
<dbReference type="PANTHER" id="PTHR43777">
    <property type="entry name" value="MOLYBDENUM COFACTOR CYTIDYLYLTRANSFERASE"/>
    <property type="match status" value="1"/>
</dbReference>
<reference evidence="3 4" key="1">
    <citation type="submission" date="2021-08" db="EMBL/GenBank/DDBJ databases">
        <title>Comparative Genomics Analysis of the Genus Qipengyuania Reveals Extensive Genetic Diversity and Metabolic Versatility, Including the Description of Fifteen Novel Species.</title>
        <authorList>
            <person name="Liu Y."/>
        </authorList>
    </citation>
    <scope>NUCLEOTIDE SEQUENCE [LARGE SCALE GENOMIC DNA]</scope>
    <source>
        <strain evidence="3 4">1XM2-8</strain>
    </source>
</reference>
<dbReference type="InterPro" id="IPR025877">
    <property type="entry name" value="MobA-like_NTP_Trfase"/>
</dbReference>
<gene>
    <name evidence="3" type="ORF">K3166_01525</name>
</gene>
<dbReference type="RefSeq" id="WP_221422958.1">
    <property type="nucleotide sequence ID" value="NZ_CP081297.1"/>
</dbReference>
<name>A0ABX8ZEI6_9SPHN</name>
<protein>
    <submittedName>
        <fullName evidence="3">Nucleotidyltransferase family protein</fullName>
    </submittedName>
</protein>
<dbReference type="SUPFAM" id="SSF53448">
    <property type="entry name" value="Nucleotide-diphospho-sugar transferases"/>
    <property type="match status" value="1"/>
</dbReference>